<dbReference type="SUPFAM" id="SSF54523">
    <property type="entry name" value="Pili subunits"/>
    <property type="match status" value="1"/>
</dbReference>
<keyword evidence="2" id="KW-1185">Reference proteome</keyword>
<protein>
    <recommendedName>
        <fullName evidence="3">Type II secretion system protein</fullName>
    </recommendedName>
</protein>
<evidence type="ECO:0008006" key="3">
    <source>
        <dbReference type="Google" id="ProtNLM"/>
    </source>
</evidence>
<accession>A0ABT3GPQ0</accession>
<name>A0ABT3GPQ0_9BACT</name>
<gene>
    <name evidence="1" type="ORF">OKA05_23205</name>
</gene>
<comment type="caution">
    <text evidence="1">The sequence shown here is derived from an EMBL/GenBank/DDBJ whole genome shotgun (WGS) entry which is preliminary data.</text>
</comment>
<evidence type="ECO:0000313" key="1">
    <source>
        <dbReference type="EMBL" id="MCW1925485.1"/>
    </source>
</evidence>
<dbReference type="RefSeq" id="WP_264489591.1">
    <property type="nucleotide sequence ID" value="NZ_JAPDDT010000014.1"/>
</dbReference>
<dbReference type="Proteomes" id="UP001320876">
    <property type="component" value="Unassembled WGS sequence"/>
</dbReference>
<dbReference type="EMBL" id="JAPDDT010000014">
    <property type="protein sequence ID" value="MCW1925485.1"/>
    <property type="molecule type" value="Genomic_DNA"/>
</dbReference>
<evidence type="ECO:0000313" key="2">
    <source>
        <dbReference type="Proteomes" id="UP001320876"/>
    </source>
</evidence>
<proteinExistence type="predicted"/>
<sequence>MTLLELTVVILVLLTLITILFFGANAWKNGSDRVLCILNLQSVQKGVRSYANLNGRNPGETVPGLQSEVIGLGRFVEAMPSCPGRGSYTTSGDIIPALGSLYLECSLSGAGAHEPVNVEDW</sequence>
<reference evidence="1 2" key="1">
    <citation type="submission" date="2022-10" db="EMBL/GenBank/DDBJ databases">
        <title>Luteolibacter arcticus strain CCTCC AB 2014275, whole genome shotgun sequencing project.</title>
        <authorList>
            <person name="Zhao G."/>
            <person name="Shen L."/>
        </authorList>
    </citation>
    <scope>NUCLEOTIDE SEQUENCE [LARGE SCALE GENOMIC DNA]</scope>
    <source>
        <strain evidence="1 2">CCTCC AB 2014275</strain>
    </source>
</reference>
<dbReference type="InterPro" id="IPR045584">
    <property type="entry name" value="Pilin-like"/>
</dbReference>
<organism evidence="1 2">
    <name type="scientific">Luteolibacter arcticus</name>
    <dbReference type="NCBI Taxonomy" id="1581411"/>
    <lineage>
        <taxon>Bacteria</taxon>
        <taxon>Pseudomonadati</taxon>
        <taxon>Verrucomicrobiota</taxon>
        <taxon>Verrucomicrobiia</taxon>
        <taxon>Verrucomicrobiales</taxon>
        <taxon>Verrucomicrobiaceae</taxon>
        <taxon>Luteolibacter</taxon>
    </lineage>
</organism>